<comment type="caution">
    <text evidence="1">The sequence shown here is derived from an EMBL/GenBank/DDBJ whole genome shotgun (WGS) entry which is preliminary data.</text>
</comment>
<dbReference type="EMBL" id="SNWQ01000007">
    <property type="protein sequence ID" value="TDO48646.1"/>
    <property type="molecule type" value="Genomic_DNA"/>
</dbReference>
<name>A0A4V3CA40_9ACTN</name>
<dbReference type="AlphaFoldDB" id="A0A4V3CA40"/>
<gene>
    <name evidence="1" type="ORF">EV643_107276</name>
</gene>
<evidence type="ECO:0000313" key="2">
    <source>
        <dbReference type="Proteomes" id="UP000295388"/>
    </source>
</evidence>
<keyword evidence="2" id="KW-1185">Reference proteome</keyword>
<evidence type="ECO:0000313" key="1">
    <source>
        <dbReference type="EMBL" id="TDO48646.1"/>
    </source>
</evidence>
<protein>
    <submittedName>
        <fullName evidence="1">Uncharacterized protein</fullName>
    </submittedName>
</protein>
<dbReference type="OrthoDB" id="9923907at2"/>
<organism evidence="1 2">
    <name type="scientific">Kribbella caucasensis</name>
    <dbReference type="NCBI Taxonomy" id="2512215"/>
    <lineage>
        <taxon>Bacteria</taxon>
        <taxon>Bacillati</taxon>
        <taxon>Actinomycetota</taxon>
        <taxon>Actinomycetes</taxon>
        <taxon>Propionibacteriales</taxon>
        <taxon>Kribbellaceae</taxon>
        <taxon>Kribbella</taxon>
    </lineage>
</organism>
<accession>A0A4V3CA40</accession>
<dbReference type="Proteomes" id="UP000295388">
    <property type="component" value="Unassembled WGS sequence"/>
</dbReference>
<proteinExistence type="predicted"/>
<reference evidence="1 2" key="1">
    <citation type="submission" date="2019-03" db="EMBL/GenBank/DDBJ databases">
        <title>Genomic Encyclopedia of Type Strains, Phase III (KMG-III): the genomes of soil and plant-associated and newly described type strains.</title>
        <authorList>
            <person name="Whitman W."/>
        </authorList>
    </citation>
    <scope>NUCLEOTIDE SEQUENCE [LARGE SCALE GENOMIC DNA]</scope>
    <source>
        <strain evidence="1 2">VKM Ac-2527</strain>
    </source>
</reference>
<sequence length="80" mass="9261">MIARFRRDGVELDLDMREYIFVYLTFSYVLDGVALADHDFANILGMTREDAEALRDNLMEAERLARVQGTHWSPSRPIAE</sequence>
<dbReference type="RefSeq" id="WP_133801051.1">
    <property type="nucleotide sequence ID" value="NZ_SNWQ01000007.1"/>
</dbReference>